<proteinExistence type="predicted"/>
<feature type="transmembrane region" description="Helical" evidence="1">
    <location>
        <begin position="20"/>
        <end position="37"/>
    </location>
</feature>
<dbReference type="HOGENOM" id="CLU_2919568_0_0_5"/>
<name>A0A060I6Z3_RHIET</name>
<keyword evidence="1" id="KW-0472">Membrane</keyword>
<evidence type="ECO:0000313" key="2">
    <source>
        <dbReference type="EMBL" id="AIC27321.1"/>
    </source>
</evidence>
<accession>A0A060I6Z3</accession>
<evidence type="ECO:0000256" key="1">
    <source>
        <dbReference type="SAM" id="Phobius"/>
    </source>
</evidence>
<dbReference type="KEGG" id="rei:IE4771_CH02212"/>
<dbReference type="EMBL" id="CP006986">
    <property type="protein sequence ID" value="AIC27321.1"/>
    <property type="molecule type" value="Genomic_DNA"/>
</dbReference>
<organism evidence="2 3">
    <name type="scientific">Rhizobium etli bv. mimosae str. IE4771</name>
    <dbReference type="NCBI Taxonomy" id="1432050"/>
    <lineage>
        <taxon>Bacteria</taxon>
        <taxon>Pseudomonadati</taxon>
        <taxon>Pseudomonadota</taxon>
        <taxon>Alphaproteobacteria</taxon>
        <taxon>Hyphomicrobiales</taxon>
        <taxon>Rhizobiaceae</taxon>
        <taxon>Rhizobium/Agrobacterium group</taxon>
        <taxon>Rhizobium</taxon>
    </lineage>
</organism>
<keyword evidence="1" id="KW-0812">Transmembrane</keyword>
<dbReference type="Proteomes" id="UP000027180">
    <property type="component" value="Chromosome"/>
</dbReference>
<gene>
    <name evidence="2" type="ORF">IE4771_CH02212</name>
</gene>
<evidence type="ECO:0000313" key="3">
    <source>
        <dbReference type="Proteomes" id="UP000027180"/>
    </source>
</evidence>
<dbReference type="AlphaFoldDB" id="A0A060I6Z3"/>
<protein>
    <submittedName>
        <fullName evidence="2">Uncharacterized protein</fullName>
    </submittedName>
</protein>
<sequence>MRLSRQEGLNMPGKITMINVLWMVMVTGMLTATVALYDQKVDTSKVYGPYASARTAVLGQY</sequence>
<keyword evidence="1" id="KW-1133">Transmembrane helix</keyword>
<reference evidence="2 3" key="1">
    <citation type="submission" date="2013-12" db="EMBL/GenBank/DDBJ databases">
        <title>Complete genome sequence of Rhizobium etli bv. mimosae IE4771.</title>
        <authorList>
            <person name="Bustos P."/>
            <person name="Santamaria R.I."/>
            <person name="Lozano L."/>
            <person name="Ormeno-Orrillo E."/>
            <person name="Rogel M.A."/>
            <person name="Romero D."/>
            <person name="Cevallos M.A."/>
            <person name="Martinez-Romero E."/>
            <person name="Gonzalez V."/>
        </authorList>
    </citation>
    <scope>NUCLEOTIDE SEQUENCE [LARGE SCALE GENOMIC DNA]</scope>
    <source>
        <strain evidence="2 3">IE4771</strain>
    </source>
</reference>